<protein>
    <submittedName>
        <fullName evidence="8">ATP-dependent DNA helicase RecQ</fullName>
    </submittedName>
</protein>
<dbReference type="GO" id="GO:0005524">
    <property type="term" value="F:ATP binding"/>
    <property type="evidence" value="ECO:0007669"/>
    <property type="project" value="UniProtKB-KW"/>
</dbReference>
<dbReference type="PANTHER" id="PTHR13710">
    <property type="entry name" value="DNA HELICASE RECQ FAMILY MEMBER"/>
    <property type="match status" value="1"/>
</dbReference>
<dbReference type="OrthoDB" id="9763310at2"/>
<feature type="domain" description="Helicase C-terminal" evidence="7">
    <location>
        <begin position="221"/>
        <end position="367"/>
    </location>
</feature>
<keyword evidence="9" id="KW-1185">Reference proteome</keyword>
<dbReference type="Proteomes" id="UP000265725">
    <property type="component" value="Chromosome"/>
</dbReference>
<evidence type="ECO:0000256" key="2">
    <source>
        <dbReference type="ARBA" id="ARBA00022801"/>
    </source>
</evidence>
<dbReference type="GO" id="GO:0009378">
    <property type="term" value="F:four-way junction helicase activity"/>
    <property type="evidence" value="ECO:0007669"/>
    <property type="project" value="TreeGrafter"/>
</dbReference>
<keyword evidence="1" id="KW-0547">Nucleotide-binding</keyword>
<evidence type="ECO:0000259" key="6">
    <source>
        <dbReference type="PROSITE" id="PS51192"/>
    </source>
</evidence>
<dbReference type="InterPro" id="IPR014001">
    <property type="entry name" value="Helicase_ATP-bd"/>
</dbReference>
<evidence type="ECO:0000256" key="4">
    <source>
        <dbReference type="ARBA" id="ARBA00022840"/>
    </source>
</evidence>
<dbReference type="GO" id="GO:0043590">
    <property type="term" value="C:bacterial nucleoid"/>
    <property type="evidence" value="ECO:0007669"/>
    <property type="project" value="TreeGrafter"/>
</dbReference>
<dbReference type="GO" id="GO:0006281">
    <property type="term" value="P:DNA repair"/>
    <property type="evidence" value="ECO:0007669"/>
    <property type="project" value="TreeGrafter"/>
</dbReference>
<dbReference type="PROSITE" id="PS51194">
    <property type="entry name" value="HELICASE_CTER"/>
    <property type="match status" value="1"/>
</dbReference>
<dbReference type="GO" id="GO:0006310">
    <property type="term" value="P:DNA recombination"/>
    <property type="evidence" value="ECO:0007669"/>
    <property type="project" value="InterPro"/>
</dbReference>
<evidence type="ECO:0000313" key="8">
    <source>
        <dbReference type="EMBL" id="AYC29364.1"/>
    </source>
</evidence>
<dbReference type="PANTHER" id="PTHR13710:SF84">
    <property type="entry name" value="ATP-DEPENDENT DNA HELICASE RECS-RELATED"/>
    <property type="match status" value="1"/>
</dbReference>
<feature type="domain" description="Helicase ATP-binding" evidence="6">
    <location>
        <begin position="27"/>
        <end position="194"/>
    </location>
</feature>
<dbReference type="GO" id="GO:0043138">
    <property type="term" value="F:3'-5' DNA helicase activity"/>
    <property type="evidence" value="ECO:0007669"/>
    <property type="project" value="TreeGrafter"/>
</dbReference>
<organism evidence="8 9">
    <name type="scientific">Paenisporosarcina cavernae</name>
    <dbReference type="NCBI Taxonomy" id="2320858"/>
    <lineage>
        <taxon>Bacteria</taxon>
        <taxon>Bacillati</taxon>
        <taxon>Bacillota</taxon>
        <taxon>Bacilli</taxon>
        <taxon>Bacillales</taxon>
        <taxon>Caryophanaceae</taxon>
        <taxon>Paenisporosarcina</taxon>
    </lineage>
</organism>
<dbReference type="PROSITE" id="PS51192">
    <property type="entry name" value="HELICASE_ATP_BIND_1"/>
    <property type="match status" value="1"/>
</dbReference>
<dbReference type="EMBL" id="CP032418">
    <property type="protein sequence ID" value="AYC29364.1"/>
    <property type="molecule type" value="Genomic_DNA"/>
</dbReference>
<evidence type="ECO:0000313" key="9">
    <source>
        <dbReference type="Proteomes" id="UP000265725"/>
    </source>
</evidence>
<dbReference type="CDD" id="cd17920">
    <property type="entry name" value="DEXHc_RecQ"/>
    <property type="match status" value="1"/>
</dbReference>
<evidence type="ECO:0000259" key="7">
    <source>
        <dbReference type="PROSITE" id="PS51194"/>
    </source>
</evidence>
<dbReference type="GO" id="GO:0003677">
    <property type="term" value="F:DNA binding"/>
    <property type="evidence" value="ECO:0007669"/>
    <property type="project" value="UniProtKB-KW"/>
</dbReference>
<dbReference type="PROSITE" id="PS00690">
    <property type="entry name" value="DEAH_ATP_HELICASE"/>
    <property type="match status" value="1"/>
</dbReference>
<dbReference type="SUPFAM" id="SSF52540">
    <property type="entry name" value="P-loop containing nucleoside triphosphate hydrolases"/>
    <property type="match status" value="1"/>
</dbReference>
<keyword evidence="4" id="KW-0067">ATP-binding</keyword>
<dbReference type="InterPro" id="IPR011545">
    <property type="entry name" value="DEAD/DEAH_box_helicase_dom"/>
</dbReference>
<reference evidence="9" key="1">
    <citation type="submission" date="2018-09" db="EMBL/GenBank/DDBJ databases">
        <authorList>
            <person name="Zhu H."/>
        </authorList>
    </citation>
    <scope>NUCLEOTIDE SEQUENCE [LARGE SCALE GENOMIC DNA]</scope>
    <source>
        <strain evidence="9">K2R23-3</strain>
    </source>
</reference>
<dbReference type="InterPro" id="IPR027417">
    <property type="entry name" value="P-loop_NTPase"/>
</dbReference>
<dbReference type="GO" id="GO:0030894">
    <property type="term" value="C:replisome"/>
    <property type="evidence" value="ECO:0007669"/>
    <property type="project" value="TreeGrafter"/>
</dbReference>
<keyword evidence="2" id="KW-0378">Hydrolase</keyword>
<dbReference type="GO" id="GO:0016787">
    <property type="term" value="F:hydrolase activity"/>
    <property type="evidence" value="ECO:0007669"/>
    <property type="project" value="UniProtKB-KW"/>
</dbReference>
<evidence type="ECO:0000256" key="1">
    <source>
        <dbReference type="ARBA" id="ARBA00022741"/>
    </source>
</evidence>
<keyword evidence="3 8" id="KW-0347">Helicase</keyword>
<dbReference type="Pfam" id="PF00270">
    <property type="entry name" value="DEAD"/>
    <property type="match status" value="1"/>
</dbReference>
<dbReference type="InterPro" id="IPR002464">
    <property type="entry name" value="DNA/RNA_helicase_DEAH_CS"/>
</dbReference>
<name>A0A385YS82_9BACL</name>
<dbReference type="InterPro" id="IPR004589">
    <property type="entry name" value="DNA_helicase_ATP-dep_RecQ"/>
</dbReference>
<sequence>MEMDRLDQTLNAYFGYDSFKGSQKEIITSILAGEDVIAFLPTGMGKSLTYQLSGLLLPGLVLIISPLLSLMEDQVDQMKKMGLKNSASLNSLKSSVQKREILRQVNSYKYLFLSPEMLMQQDVRSILRESVISLIVVDEAHCISQWGSDFRPDYLRLEEWIGEYSNVQKLALTATATRQVRQDIEKVLRLEKPSVFQSSVNRHNIYYQTEFLPNETSKLERIEELMHQTSTSGIVYTLSRKKADDYAEILRQKGYSIVAYHAGLEKEDRLIIQQQFINGELDWIVATSAFGMGVHKADVRFVIHDYLPGSIHEYMQESGRAGRDGVQSASVILLHERDHEKTIFTKTNGMVNESDLSLFTHYEGSLSELVENGLVEETKLRIWSYWKERLQYEELESHFNRLKAGKMKDIFAVQSLFYEDRCIRKQLVEYYGEDLTDQQTPCCSVCDAEFSSLILSFTREKPLIENSDWLNRLRNLL</sequence>
<accession>A0A385YS82</accession>
<dbReference type="Pfam" id="PF00271">
    <property type="entry name" value="Helicase_C"/>
    <property type="match status" value="1"/>
</dbReference>
<dbReference type="SMART" id="SM00490">
    <property type="entry name" value="HELICc"/>
    <property type="match status" value="1"/>
</dbReference>
<gene>
    <name evidence="8" type="ORF">D3873_05505</name>
</gene>
<dbReference type="Gene3D" id="3.40.50.300">
    <property type="entry name" value="P-loop containing nucleotide triphosphate hydrolases"/>
    <property type="match status" value="2"/>
</dbReference>
<dbReference type="GO" id="GO:0005737">
    <property type="term" value="C:cytoplasm"/>
    <property type="evidence" value="ECO:0007669"/>
    <property type="project" value="TreeGrafter"/>
</dbReference>
<evidence type="ECO:0000256" key="3">
    <source>
        <dbReference type="ARBA" id="ARBA00022806"/>
    </source>
</evidence>
<dbReference type="KEGG" id="paek:D3873_05505"/>
<dbReference type="InterPro" id="IPR001650">
    <property type="entry name" value="Helicase_C-like"/>
</dbReference>
<evidence type="ECO:0000256" key="5">
    <source>
        <dbReference type="ARBA" id="ARBA00023125"/>
    </source>
</evidence>
<dbReference type="FunFam" id="3.40.50.300:FF:001389">
    <property type="entry name" value="ATP-dependent DNA helicase RecQ"/>
    <property type="match status" value="1"/>
</dbReference>
<dbReference type="AlphaFoldDB" id="A0A385YS82"/>
<dbReference type="NCBIfam" id="TIGR00614">
    <property type="entry name" value="recQ_fam"/>
    <property type="match status" value="1"/>
</dbReference>
<keyword evidence="5" id="KW-0238">DNA-binding</keyword>
<dbReference type="SMART" id="SM00487">
    <property type="entry name" value="DEXDc"/>
    <property type="match status" value="1"/>
</dbReference>
<proteinExistence type="predicted"/>